<evidence type="ECO:0000313" key="12">
    <source>
        <dbReference type="EMBL" id="GAA1761247.1"/>
    </source>
</evidence>
<evidence type="ECO:0000259" key="11">
    <source>
        <dbReference type="PROSITE" id="PS50109"/>
    </source>
</evidence>
<evidence type="ECO:0000313" key="13">
    <source>
        <dbReference type="Proteomes" id="UP001500506"/>
    </source>
</evidence>
<keyword evidence="9" id="KW-0902">Two-component regulatory system</keyword>
<evidence type="ECO:0000256" key="7">
    <source>
        <dbReference type="ARBA" id="ARBA00022777"/>
    </source>
</evidence>
<dbReference type="PANTHER" id="PTHR44936">
    <property type="entry name" value="SENSOR PROTEIN CREC"/>
    <property type="match status" value="1"/>
</dbReference>
<feature type="domain" description="Histidine kinase" evidence="11">
    <location>
        <begin position="1"/>
        <end position="61"/>
    </location>
</feature>
<keyword evidence="10" id="KW-0472">Membrane</keyword>
<dbReference type="PANTHER" id="PTHR44936:SF5">
    <property type="entry name" value="SENSOR HISTIDINE KINASE ENVZ"/>
    <property type="match status" value="1"/>
</dbReference>
<reference evidence="12 13" key="1">
    <citation type="journal article" date="2019" name="Int. J. Syst. Evol. Microbiol.">
        <title>The Global Catalogue of Microorganisms (GCM) 10K type strain sequencing project: providing services to taxonomists for standard genome sequencing and annotation.</title>
        <authorList>
            <consortium name="The Broad Institute Genomics Platform"/>
            <consortium name="The Broad Institute Genome Sequencing Center for Infectious Disease"/>
            <person name="Wu L."/>
            <person name="Ma J."/>
        </authorList>
    </citation>
    <scope>NUCLEOTIDE SEQUENCE [LARGE SCALE GENOMIC DNA]</scope>
    <source>
        <strain evidence="12 13">JCM 14319</strain>
    </source>
</reference>
<dbReference type="EMBL" id="BAAANH010000004">
    <property type="protein sequence ID" value="GAA1761247.1"/>
    <property type="molecule type" value="Genomic_DNA"/>
</dbReference>
<evidence type="ECO:0000256" key="9">
    <source>
        <dbReference type="ARBA" id="ARBA00023012"/>
    </source>
</evidence>
<organism evidence="12 13">
    <name type="scientific">Agromyces humatus</name>
    <dbReference type="NCBI Taxonomy" id="279573"/>
    <lineage>
        <taxon>Bacteria</taxon>
        <taxon>Bacillati</taxon>
        <taxon>Actinomycetota</taxon>
        <taxon>Actinomycetes</taxon>
        <taxon>Micrococcales</taxon>
        <taxon>Microbacteriaceae</taxon>
        <taxon>Agromyces</taxon>
    </lineage>
</organism>
<dbReference type="InterPro" id="IPR036890">
    <property type="entry name" value="HATPase_C_sf"/>
</dbReference>
<keyword evidence="7" id="KW-0418">Kinase</keyword>
<keyword evidence="13" id="KW-1185">Reference proteome</keyword>
<evidence type="ECO:0000256" key="8">
    <source>
        <dbReference type="ARBA" id="ARBA00022989"/>
    </source>
</evidence>
<dbReference type="InterPro" id="IPR003594">
    <property type="entry name" value="HATPase_dom"/>
</dbReference>
<keyword evidence="8" id="KW-1133">Transmembrane helix</keyword>
<sequence length="67" mass="6979">MVSTLTEPFQRGTERIRSDHPGVGLGLAIVTSIVHAHDGTLTVAPRPDGGLRVAVRLPAAPSPDTGR</sequence>
<proteinExistence type="predicted"/>
<accession>A0ABN2KNS2</accession>
<keyword evidence="4" id="KW-1003">Cell membrane</keyword>
<evidence type="ECO:0000256" key="3">
    <source>
        <dbReference type="ARBA" id="ARBA00012438"/>
    </source>
</evidence>
<dbReference type="Pfam" id="PF02518">
    <property type="entry name" value="HATPase_c"/>
    <property type="match status" value="1"/>
</dbReference>
<dbReference type="InterPro" id="IPR004358">
    <property type="entry name" value="Sig_transdc_His_kin-like_C"/>
</dbReference>
<dbReference type="SUPFAM" id="SSF55874">
    <property type="entry name" value="ATPase domain of HSP90 chaperone/DNA topoisomerase II/histidine kinase"/>
    <property type="match status" value="1"/>
</dbReference>
<dbReference type="InterPro" id="IPR005467">
    <property type="entry name" value="His_kinase_dom"/>
</dbReference>
<comment type="caution">
    <text evidence="12">The sequence shown here is derived from an EMBL/GenBank/DDBJ whole genome shotgun (WGS) entry which is preliminary data.</text>
</comment>
<evidence type="ECO:0000256" key="2">
    <source>
        <dbReference type="ARBA" id="ARBA00004429"/>
    </source>
</evidence>
<keyword evidence="5" id="KW-0808">Transferase</keyword>
<dbReference type="PROSITE" id="PS50109">
    <property type="entry name" value="HIS_KIN"/>
    <property type="match status" value="1"/>
</dbReference>
<name>A0ABN2KNS2_9MICO</name>
<dbReference type="EC" id="2.7.13.3" evidence="3"/>
<dbReference type="InterPro" id="IPR050980">
    <property type="entry name" value="2C_sensor_his_kinase"/>
</dbReference>
<evidence type="ECO:0000256" key="4">
    <source>
        <dbReference type="ARBA" id="ARBA00022519"/>
    </source>
</evidence>
<evidence type="ECO:0000256" key="6">
    <source>
        <dbReference type="ARBA" id="ARBA00022692"/>
    </source>
</evidence>
<evidence type="ECO:0000256" key="1">
    <source>
        <dbReference type="ARBA" id="ARBA00000085"/>
    </source>
</evidence>
<comment type="catalytic activity">
    <reaction evidence="1">
        <text>ATP + protein L-histidine = ADP + protein N-phospho-L-histidine.</text>
        <dbReference type="EC" id="2.7.13.3"/>
    </reaction>
</comment>
<dbReference type="Proteomes" id="UP001500506">
    <property type="component" value="Unassembled WGS sequence"/>
</dbReference>
<protein>
    <recommendedName>
        <fullName evidence="3">histidine kinase</fullName>
        <ecNumber evidence="3">2.7.13.3</ecNumber>
    </recommendedName>
</protein>
<evidence type="ECO:0000256" key="5">
    <source>
        <dbReference type="ARBA" id="ARBA00022679"/>
    </source>
</evidence>
<dbReference type="PRINTS" id="PR00344">
    <property type="entry name" value="BCTRLSENSOR"/>
</dbReference>
<keyword evidence="4" id="KW-0997">Cell inner membrane</keyword>
<gene>
    <name evidence="12" type="ORF">GCM10009747_20470</name>
</gene>
<dbReference type="Gene3D" id="3.30.565.10">
    <property type="entry name" value="Histidine kinase-like ATPase, C-terminal domain"/>
    <property type="match status" value="1"/>
</dbReference>
<keyword evidence="6" id="KW-0812">Transmembrane</keyword>
<comment type="subcellular location">
    <subcellularLocation>
        <location evidence="2">Cell inner membrane</location>
        <topology evidence="2">Multi-pass membrane protein</topology>
    </subcellularLocation>
</comment>
<evidence type="ECO:0000256" key="10">
    <source>
        <dbReference type="ARBA" id="ARBA00023136"/>
    </source>
</evidence>